<dbReference type="InterPro" id="IPR029016">
    <property type="entry name" value="GAF-like_dom_sf"/>
</dbReference>
<comment type="similarity">
    <text evidence="1">Belongs to the non-flavoprotein flavin reductase family.</text>
</comment>
<dbReference type="InterPro" id="IPR050268">
    <property type="entry name" value="NADH-dep_flavin_reductase"/>
</dbReference>
<evidence type="ECO:0000256" key="2">
    <source>
        <dbReference type="ARBA" id="ARBA00023002"/>
    </source>
</evidence>
<feature type="domain" description="IclR-ED" evidence="3">
    <location>
        <begin position="169"/>
        <end position="395"/>
    </location>
</feature>
<dbReference type="Gene3D" id="3.30.450.40">
    <property type="match status" value="1"/>
</dbReference>
<protein>
    <submittedName>
        <fullName evidence="4">Flavin reductase</fullName>
    </submittedName>
</protein>
<dbReference type="InterPro" id="IPR014757">
    <property type="entry name" value="Tscrpt_reg_IclR_C"/>
</dbReference>
<dbReference type="Pfam" id="PF01614">
    <property type="entry name" value="IclR_C"/>
    <property type="match status" value="1"/>
</dbReference>
<proteinExistence type="inferred from homology"/>
<dbReference type="Proteomes" id="UP001500842">
    <property type="component" value="Unassembled WGS sequence"/>
</dbReference>
<dbReference type="PANTHER" id="PTHR30466">
    <property type="entry name" value="FLAVIN REDUCTASE"/>
    <property type="match status" value="1"/>
</dbReference>
<dbReference type="SMART" id="SM00903">
    <property type="entry name" value="Flavin_Reduct"/>
    <property type="match status" value="1"/>
</dbReference>
<dbReference type="Gene3D" id="2.30.110.10">
    <property type="entry name" value="Electron Transport, Fmn-binding Protein, Chain A"/>
    <property type="match status" value="1"/>
</dbReference>
<evidence type="ECO:0000313" key="4">
    <source>
        <dbReference type="EMBL" id="GAA1538692.1"/>
    </source>
</evidence>
<keyword evidence="2" id="KW-0560">Oxidoreductase</keyword>
<dbReference type="SUPFAM" id="SSF55781">
    <property type="entry name" value="GAF domain-like"/>
    <property type="match status" value="1"/>
</dbReference>
<evidence type="ECO:0000256" key="1">
    <source>
        <dbReference type="ARBA" id="ARBA00008898"/>
    </source>
</evidence>
<dbReference type="InterPro" id="IPR002563">
    <property type="entry name" value="Flavin_Rdtase-like_dom"/>
</dbReference>
<dbReference type="InterPro" id="IPR012349">
    <property type="entry name" value="Split_barrel_FMN-bd"/>
</dbReference>
<dbReference type="PROSITE" id="PS51078">
    <property type="entry name" value="ICLR_ED"/>
    <property type="match status" value="1"/>
</dbReference>
<name>A0ABN2BD69_9ACTN</name>
<evidence type="ECO:0000313" key="5">
    <source>
        <dbReference type="Proteomes" id="UP001500842"/>
    </source>
</evidence>
<dbReference type="PANTHER" id="PTHR30466:SF11">
    <property type="entry name" value="FLAVIN-DEPENDENT MONOOXYGENASE, REDUCTASE SUBUNIT HSAB"/>
    <property type="match status" value="1"/>
</dbReference>
<sequence>MQSGELAAVDAERFRRVMGHYPTGVAVVTTTGADGQPIGMVVGSFTSVSLDPPLVAFLPDKGSSTYGRMGMPGRFVVNVLGAEHEALCRRFAGKVEAEKWSGVRWRPSASGEPILDAAVAWVECALHTVYDGGDHDIVVGRVTSMDVGDPAMPLLFFQGGYGRFSPLSLMAPADDDLLKHVRIANIVRPLMERLAEELGVECVAQCVVNDDLVSIANASPPGSVLAPSRVGARLPWVPPYGSLYVAWSGPDAIERWIGKATRERDVSRAHLLESLERVRERGWSLGLVAEVHREVDQTLAELSQGGYGSDAQRRLSSLLQEVGDLYEPQDLAPAEEHLVRSIGAPVFGPGGEVELALKLFDFATALTYEQIMTYQESLVAAARQASGLVRDALGPSRAG</sequence>
<gene>
    <name evidence="4" type="ORF">GCM10009788_46690</name>
</gene>
<accession>A0ABN2BD69</accession>
<dbReference type="EMBL" id="BAAAOR010000034">
    <property type="protein sequence ID" value="GAA1538692.1"/>
    <property type="molecule type" value="Genomic_DNA"/>
</dbReference>
<dbReference type="SUPFAM" id="SSF50475">
    <property type="entry name" value="FMN-binding split barrel"/>
    <property type="match status" value="1"/>
</dbReference>
<dbReference type="RefSeq" id="WP_344113580.1">
    <property type="nucleotide sequence ID" value="NZ_BAAAOR010000034.1"/>
</dbReference>
<reference evidence="4 5" key="1">
    <citation type="journal article" date="2019" name="Int. J. Syst. Evol. Microbiol.">
        <title>The Global Catalogue of Microorganisms (GCM) 10K type strain sequencing project: providing services to taxonomists for standard genome sequencing and annotation.</title>
        <authorList>
            <consortium name="The Broad Institute Genomics Platform"/>
            <consortium name="The Broad Institute Genome Sequencing Center for Infectious Disease"/>
            <person name="Wu L."/>
            <person name="Ma J."/>
        </authorList>
    </citation>
    <scope>NUCLEOTIDE SEQUENCE [LARGE SCALE GENOMIC DNA]</scope>
    <source>
        <strain evidence="4 5">JCM 14942</strain>
    </source>
</reference>
<evidence type="ECO:0000259" key="3">
    <source>
        <dbReference type="PROSITE" id="PS51078"/>
    </source>
</evidence>
<dbReference type="Pfam" id="PF01613">
    <property type="entry name" value="Flavin_Reduct"/>
    <property type="match status" value="1"/>
</dbReference>
<organism evidence="4 5">
    <name type="scientific">Nocardioides humi</name>
    <dbReference type="NCBI Taxonomy" id="449461"/>
    <lineage>
        <taxon>Bacteria</taxon>
        <taxon>Bacillati</taxon>
        <taxon>Actinomycetota</taxon>
        <taxon>Actinomycetes</taxon>
        <taxon>Propionibacteriales</taxon>
        <taxon>Nocardioidaceae</taxon>
        <taxon>Nocardioides</taxon>
    </lineage>
</organism>
<comment type="caution">
    <text evidence="4">The sequence shown here is derived from an EMBL/GenBank/DDBJ whole genome shotgun (WGS) entry which is preliminary data.</text>
</comment>
<keyword evidence="5" id="KW-1185">Reference proteome</keyword>